<feature type="non-terminal residue" evidence="3">
    <location>
        <position position="422"/>
    </location>
</feature>
<feature type="transmembrane region" description="Helical" evidence="2">
    <location>
        <begin position="172"/>
        <end position="194"/>
    </location>
</feature>
<protein>
    <submittedName>
        <fullName evidence="3">Uncharacterized protein</fullName>
    </submittedName>
</protein>
<sequence length="422" mass="44057">MNNEPNDETGSDDPSNGGDDTADSSSGTSNPNPGSTTDSDGGSTPANSGSTNSGNDGSNTGSSSGGSSHSGNSGGGSNSPQLQNGGGDSASSSDRNEKPDWCSKKDHKARELDKRCYPVTSTFIPPQYAVGPATVLAAETAWTHGPTLTYEVIPPGTVIVQKLEATKKPSNLVGIIAGALGGAVILVIMGLLLLTIRRRRRRREAAALDPSVNPQVGRSVTSSSLEHQSHEGGGGGAMSEASASMTSNGYNSHGHEQLGASSSSATSHPHHQSPPRAPSLVGQPVRYSPNNATSPSTSSESEASRYARRTMERMVEEGQENRFGGDPFHDIHRVDDPFIENGPLQRPLSPLRPLPLPPGGVFVHEDGGSIRDFDDDVTPTTPIMHRPSSPLGPRPRTLIHQGVFVHEDGGSIRSFGRTGLNQ</sequence>
<dbReference type="AlphaFoldDB" id="A0A9W8MNN8"/>
<feature type="compositionally biased region" description="Acidic residues" evidence="1">
    <location>
        <begin position="1"/>
        <end position="11"/>
    </location>
</feature>
<feature type="compositionally biased region" description="Low complexity" evidence="1">
    <location>
        <begin position="47"/>
        <end position="71"/>
    </location>
</feature>
<keyword evidence="2" id="KW-0472">Membrane</keyword>
<evidence type="ECO:0000313" key="3">
    <source>
        <dbReference type="EMBL" id="KAJ2935603.1"/>
    </source>
</evidence>
<organism evidence="3 4">
    <name type="scientific">Candolleomyces eurysporus</name>
    <dbReference type="NCBI Taxonomy" id="2828524"/>
    <lineage>
        <taxon>Eukaryota</taxon>
        <taxon>Fungi</taxon>
        <taxon>Dikarya</taxon>
        <taxon>Basidiomycota</taxon>
        <taxon>Agaricomycotina</taxon>
        <taxon>Agaricomycetes</taxon>
        <taxon>Agaricomycetidae</taxon>
        <taxon>Agaricales</taxon>
        <taxon>Agaricineae</taxon>
        <taxon>Psathyrellaceae</taxon>
        <taxon>Candolleomyces</taxon>
    </lineage>
</organism>
<keyword evidence="2" id="KW-0812">Transmembrane</keyword>
<dbReference type="EMBL" id="JANBPK010000445">
    <property type="protein sequence ID" value="KAJ2935603.1"/>
    <property type="molecule type" value="Genomic_DNA"/>
</dbReference>
<evidence type="ECO:0000256" key="1">
    <source>
        <dbReference type="SAM" id="MobiDB-lite"/>
    </source>
</evidence>
<feature type="compositionally biased region" description="Low complexity" evidence="1">
    <location>
        <begin position="15"/>
        <end position="37"/>
    </location>
</feature>
<feature type="region of interest" description="Disordered" evidence="1">
    <location>
        <begin position="1"/>
        <end position="109"/>
    </location>
</feature>
<evidence type="ECO:0000256" key="2">
    <source>
        <dbReference type="SAM" id="Phobius"/>
    </source>
</evidence>
<keyword evidence="4" id="KW-1185">Reference proteome</keyword>
<feature type="compositionally biased region" description="Basic and acidic residues" evidence="1">
    <location>
        <begin position="94"/>
        <end position="109"/>
    </location>
</feature>
<keyword evidence="2" id="KW-1133">Transmembrane helix</keyword>
<feature type="region of interest" description="Disordered" evidence="1">
    <location>
        <begin position="204"/>
        <end position="307"/>
    </location>
</feature>
<evidence type="ECO:0000313" key="4">
    <source>
        <dbReference type="Proteomes" id="UP001140091"/>
    </source>
</evidence>
<name>A0A9W8MNN8_9AGAR</name>
<feature type="compositionally biased region" description="Low complexity" evidence="1">
    <location>
        <begin position="238"/>
        <end position="247"/>
    </location>
</feature>
<feature type="compositionally biased region" description="Low complexity" evidence="1">
    <location>
        <begin position="288"/>
        <end position="301"/>
    </location>
</feature>
<reference evidence="3" key="1">
    <citation type="submission" date="2022-06" db="EMBL/GenBank/DDBJ databases">
        <title>Genome Sequence of Candolleomyces eurysporus.</title>
        <authorList>
            <person name="Buettner E."/>
        </authorList>
    </citation>
    <scope>NUCLEOTIDE SEQUENCE</scope>
    <source>
        <strain evidence="3">VTCC 930004</strain>
    </source>
</reference>
<comment type="caution">
    <text evidence="3">The sequence shown here is derived from an EMBL/GenBank/DDBJ whole genome shotgun (WGS) entry which is preliminary data.</text>
</comment>
<dbReference type="Proteomes" id="UP001140091">
    <property type="component" value="Unassembled WGS sequence"/>
</dbReference>
<proteinExistence type="predicted"/>
<feature type="compositionally biased region" description="Polar residues" evidence="1">
    <location>
        <begin position="212"/>
        <end position="221"/>
    </location>
</feature>
<gene>
    <name evidence="3" type="ORF">H1R20_g1490</name>
</gene>
<accession>A0A9W8MNN8</accession>